<feature type="domain" description="Polysaccharide pyruvyl transferase" evidence="1">
    <location>
        <begin position="12"/>
        <end position="318"/>
    </location>
</feature>
<evidence type="ECO:0000259" key="1">
    <source>
        <dbReference type="Pfam" id="PF04230"/>
    </source>
</evidence>
<dbReference type="HOGENOM" id="CLU_039510_1_0_6"/>
<reference evidence="2 3" key="1">
    <citation type="submission" date="2007-08" db="EMBL/GenBank/DDBJ databases">
        <title>Complete sequence of Shewanella sediminis HAW-EB3.</title>
        <authorList>
            <consortium name="US DOE Joint Genome Institute"/>
            <person name="Copeland A."/>
            <person name="Lucas S."/>
            <person name="Lapidus A."/>
            <person name="Barry K."/>
            <person name="Glavina del Rio T."/>
            <person name="Dalin E."/>
            <person name="Tice H."/>
            <person name="Pitluck S."/>
            <person name="Chertkov O."/>
            <person name="Brettin T."/>
            <person name="Bruce D."/>
            <person name="Detter J.C."/>
            <person name="Han C."/>
            <person name="Schmutz J."/>
            <person name="Larimer F."/>
            <person name="Land M."/>
            <person name="Hauser L."/>
            <person name="Kyrpides N."/>
            <person name="Kim E."/>
            <person name="Zhao J.-S."/>
            <person name="Richardson P."/>
        </authorList>
    </citation>
    <scope>NUCLEOTIDE SEQUENCE [LARGE SCALE GENOMIC DNA]</scope>
    <source>
        <strain evidence="2 3">HAW-EB3</strain>
    </source>
</reference>
<dbReference type="PANTHER" id="PTHR36836">
    <property type="entry name" value="COLANIC ACID BIOSYNTHESIS PROTEIN WCAK"/>
    <property type="match status" value="1"/>
</dbReference>
<gene>
    <name evidence="2" type="ordered locus">Ssed_2981</name>
</gene>
<dbReference type="KEGG" id="sse:Ssed_2981"/>
<sequence length="387" mass="43368">MIIEIKGVQFVNKGAELMLYAVLQQVEKLWPDAEIALRACPNSPYLKRARLGAWQKVSLRKHIIDLNKFTYSLPTKVNASLKRLGIVTEADIDLVLDASGFAYGDQWPLRQLTHISHEVSRYHANKKPYIFLPQAFGPFSNQALESSIRSHWGKAALIFARDKVSHSHLVRCLGEDNPSQESLHLMPDFTNLVKGNRVGLDNADRTVLIIPNGKMVSRRNGRKSWIENYTALMSRMCVESHELGFTPVLLNHDGAKDAKLCEQIIAGSKLELQTLTLDDPLDVKGVIGEVAAVISSRFHGCVSALSQGVPCIGTSWSHKYEELFADYGQQQMLISTPEDEGVSANLQHLLCDSYAKECRENPLIDSQKAETKKMWSLVFDKVAKYHV</sequence>
<dbReference type="eggNOG" id="COG2327">
    <property type="taxonomic scope" value="Bacteria"/>
</dbReference>
<organism evidence="2 3">
    <name type="scientific">Shewanella sediminis (strain HAW-EB3)</name>
    <dbReference type="NCBI Taxonomy" id="425104"/>
    <lineage>
        <taxon>Bacteria</taxon>
        <taxon>Pseudomonadati</taxon>
        <taxon>Pseudomonadota</taxon>
        <taxon>Gammaproteobacteria</taxon>
        <taxon>Alteromonadales</taxon>
        <taxon>Shewanellaceae</taxon>
        <taxon>Shewanella</taxon>
    </lineage>
</organism>
<dbReference type="AlphaFoldDB" id="A8FXL5"/>
<dbReference type="InterPro" id="IPR007345">
    <property type="entry name" value="Polysacch_pyruvyl_Trfase"/>
</dbReference>
<dbReference type="PANTHER" id="PTHR36836:SF1">
    <property type="entry name" value="COLANIC ACID BIOSYNTHESIS PROTEIN WCAK"/>
    <property type="match status" value="1"/>
</dbReference>
<dbReference type="Proteomes" id="UP000002015">
    <property type="component" value="Chromosome"/>
</dbReference>
<evidence type="ECO:0000313" key="3">
    <source>
        <dbReference type="Proteomes" id="UP000002015"/>
    </source>
</evidence>
<evidence type="ECO:0000313" key="2">
    <source>
        <dbReference type="EMBL" id="ABV37588.1"/>
    </source>
</evidence>
<proteinExistence type="predicted"/>
<keyword evidence="3" id="KW-1185">Reference proteome</keyword>
<dbReference type="OrthoDB" id="6058856at2"/>
<name>A8FXL5_SHESH</name>
<dbReference type="Pfam" id="PF04230">
    <property type="entry name" value="PS_pyruv_trans"/>
    <property type="match status" value="1"/>
</dbReference>
<dbReference type="STRING" id="425104.Ssed_2981"/>
<dbReference type="EMBL" id="CP000821">
    <property type="protein sequence ID" value="ABV37588.1"/>
    <property type="molecule type" value="Genomic_DNA"/>
</dbReference>
<protein>
    <recommendedName>
        <fullName evidence="1">Polysaccharide pyruvyl transferase domain-containing protein</fullName>
    </recommendedName>
</protein>
<accession>A8FXL5</accession>
<dbReference type="RefSeq" id="WP_012143318.1">
    <property type="nucleotide sequence ID" value="NC_009831.1"/>
</dbReference>